<protein>
    <recommendedName>
        <fullName evidence="1">DUF6933 domain-containing protein</fullName>
    </recommendedName>
</protein>
<feature type="domain" description="DUF6933" evidence="1">
    <location>
        <begin position="4"/>
        <end position="149"/>
    </location>
</feature>
<evidence type="ECO:0000259" key="1">
    <source>
        <dbReference type="Pfam" id="PF22016"/>
    </source>
</evidence>
<dbReference type="AlphaFoldDB" id="A0A2N5N9X5"/>
<dbReference type="InterPro" id="IPR053864">
    <property type="entry name" value="DUF6933"/>
</dbReference>
<dbReference type="EMBL" id="NFEZ01000003">
    <property type="protein sequence ID" value="PLT47139.1"/>
    <property type="molecule type" value="Genomic_DNA"/>
</dbReference>
<accession>A0A2N5N9X5</accession>
<sequence>MITLRMTQSLLKDMKAKPDEQAADGLYSWHANIIKLNNRKQILLVNDETLLCLFLEGIRAGQLDKLQSAFVQTLREYLLQQKLEERAVSLYLEEATTFSIAKTNSRSVIGTMTEISFFQRDDFAHPLDRIGYHNRIIRKPLNYDRPIEAFQKALWLNMKARAGG</sequence>
<comment type="caution">
    <text evidence="2">The sequence shown here is derived from an EMBL/GenBank/DDBJ whole genome shotgun (WGS) entry which is preliminary data.</text>
</comment>
<proteinExistence type="predicted"/>
<name>A0A2N5N9X5_9BACL</name>
<dbReference type="RefSeq" id="WP_028599202.1">
    <property type="nucleotide sequence ID" value="NZ_BIMM01000039.1"/>
</dbReference>
<dbReference type="Pfam" id="PF22016">
    <property type="entry name" value="DUF6933"/>
    <property type="match status" value="1"/>
</dbReference>
<gene>
    <name evidence="2" type="ORF">B8V81_1363</name>
</gene>
<evidence type="ECO:0000313" key="2">
    <source>
        <dbReference type="EMBL" id="PLT47139.1"/>
    </source>
</evidence>
<evidence type="ECO:0000313" key="3">
    <source>
        <dbReference type="Proteomes" id="UP000234789"/>
    </source>
</evidence>
<keyword evidence="3" id="KW-1185">Reference proteome</keyword>
<dbReference type="OrthoDB" id="9801392at2"/>
<reference evidence="2 3" key="1">
    <citation type="submission" date="2017-05" db="EMBL/GenBank/DDBJ databases">
        <title>Functional genome analysis of Paenibacillus pasadenensis strain R16: insights on endophytic life style and antifungal activity.</title>
        <authorList>
            <person name="Passera A."/>
            <person name="Marcolungo L."/>
            <person name="Casati P."/>
            <person name="Brasca M."/>
            <person name="Quaglino F."/>
            <person name="Delledonne M."/>
        </authorList>
    </citation>
    <scope>NUCLEOTIDE SEQUENCE [LARGE SCALE GENOMIC DNA]</scope>
    <source>
        <strain evidence="2 3">R16</strain>
    </source>
</reference>
<organism evidence="2 3">
    <name type="scientific">Paenibacillus pasadenensis</name>
    <dbReference type="NCBI Taxonomy" id="217090"/>
    <lineage>
        <taxon>Bacteria</taxon>
        <taxon>Bacillati</taxon>
        <taxon>Bacillota</taxon>
        <taxon>Bacilli</taxon>
        <taxon>Bacillales</taxon>
        <taxon>Paenibacillaceae</taxon>
        <taxon>Paenibacillus</taxon>
    </lineage>
</organism>
<dbReference type="Proteomes" id="UP000234789">
    <property type="component" value="Unassembled WGS sequence"/>
</dbReference>